<evidence type="ECO:0000256" key="5">
    <source>
        <dbReference type="ARBA" id="ARBA00022519"/>
    </source>
</evidence>
<dbReference type="Pfam" id="PF00989">
    <property type="entry name" value="PAS"/>
    <property type="match status" value="1"/>
</dbReference>
<dbReference type="InterPro" id="IPR001789">
    <property type="entry name" value="Sig_transdc_resp-reg_receiver"/>
</dbReference>
<dbReference type="SUPFAM" id="SSF52172">
    <property type="entry name" value="CheY-like"/>
    <property type="match status" value="1"/>
</dbReference>
<dbReference type="CDD" id="cd00130">
    <property type="entry name" value="PAS"/>
    <property type="match status" value="1"/>
</dbReference>
<dbReference type="NCBIfam" id="TIGR00229">
    <property type="entry name" value="sensory_box"/>
    <property type="match status" value="1"/>
</dbReference>
<dbReference type="InterPro" id="IPR035965">
    <property type="entry name" value="PAS-like_dom_sf"/>
</dbReference>
<dbReference type="FunFam" id="3.30.565.10:FF:000010">
    <property type="entry name" value="Sensor histidine kinase RcsC"/>
    <property type="match status" value="1"/>
</dbReference>
<evidence type="ECO:0000256" key="14">
    <source>
        <dbReference type="PROSITE-ProRule" id="PRU00169"/>
    </source>
</evidence>
<dbReference type="InterPro" id="IPR004358">
    <property type="entry name" value="Sig_transdc_His_kin-like_C"/>
</dbReference>
<keyword evidence="6 14" id="KW-0597">Phosphoprotein</keyword>
<feature type="domain" description="PAS" evidence="18">
    <location>
        <begin position="204"/>
        <end position="275"/>
    </location>
</feature>
<dbReference type="InterPro" id="IPR013767">
    <property type="entry name" value="PAS_fold"/>
</dbReference>
<dbReference type="InterPro" id="IPR008207">
    <property type="entry name" value="Sig_transdc_His_kin_Hpt_dom"/>
</dbReference>
<keyword evidence="4" id="KW-1003">Cell membrane</keyword>
<dbReference type="PROSITE" id="PS50109">
    <property type="entry name" value="HIS_KIN"/>
    <property type="match status" value="1"/>
</dbReference>
<dbReference type="Pfam" id="PF01627">
    <property type="entry name" value="Hpt"/>
    <property type="match status" value="1"/>
</dbReference>
<evidence type="ECO:0000256" key="13">
    <source>
        <dbReference type="ARBA" id="ARBA00023136"/>
    </source>
</evidence>
<proteinExistence type="predicted"/>
<dbReference type="SMART" id="SM00388">
    <property type="entry name" value="HisKA"/>
    <property type="match status" value="1"/>
</dbReference>
<feature type="modified residue" description="4-aspartylphosphate" evidence="14">
    <location>
        <position position="642"/>
    </location>
</feature>
<feature type="transmembrane region" description="Helical" evidence="15">
    <location>
        <begin position="6"/>
        <end position="22"/>
    </location>
</feature>
<evidence type="ECO:0000256" key="1">
    <source>
        <dbReference type="ARBA" id="ARBA00000085"/>
    </source>
</evidence>
<dbReference type="SUPFAM" id="SSF47384">
    <property type="entry name" value="Homodimeric domain of signal transducing histidine kinase"/>
    <property type="match status" value="1"/>
</dbReference>
<dbReference type="Pfam" id="PF00512">
    <property type="entry name" value="HisKA"/>
    <property type="match status" value="1"/>
</dbReference>
<dbReference type="Gene3D" id="1.10.287.130">
    <property type="match status" value="1"/>
</dbReference>
<accession>A0A1I6VHL0</accession>
<dbReference type="Proteomes" id="UP000199239">
    <property type="component" value="Unassembled WGS sequence"/>
</dbReference>
<dbReference type="SUPFAM" id="SSF47226">
    <property type="entry name" value="Histidine-containing phosphotransfer domain, HPT domain"/>
    <property type="match status" value="1"/>
</dbReference>
<dbReference type="PANTHER" id="PTHR43047:SF64">
    <property type="entry name" value="HISTIDINE KINASE CONTAINING CHEY-HOMOLOGOUS RECEIVER DOMAIN AND PAS DOMAIN-RELATED"/>
    <property type="match status" value="1"/>
</dbReference>
<dbReference type="InterPro" id="IPR036890">
    <property type="entry name" value="HATPase_C_sf"/>
</dbReference>
<dbReference type="CDD" id="cd17546">
    <property type="entry name" value="REC_hyHK_CKI1_RcsC-like"/>
    <property type="match status" value="1"/>
</dbReference>
<feature type="domain" description="Histidine kinase" evidence="16">
    <location>
        <begin position="351"/>
        <end position="572"/>
    </location>
</feature>
<dbReference type="GO" id="GO:0005886">
    <property type="term" value="C:plasma membrane"/>
    <property type="evidence" value="ECO:0007669"/>
    <property type="project" value="UniProtKB-SubCell"/>
</dbReference>
<keyword evidence="10" id="KW-0547">Nucleotide-binding</keyword>
<dbReference type="GO" id="GO:0000155">
    <property type="term" value="F:phosphorelay sensor kinase activity"/>
    <property type="evidence" value="ECO:0007669"/>
    <property type="project" value="InterPro"/>
</dbReference>
<evidence type="ECO:0000259" key="17">
    <source>
        <dbReference type="PROSITE" id="PS50110"/>
    </source>
</evidence>
<dbReference type="InterPro" id="IPR011006">
    <property type="entry name" value="CheY-like_superfamily"/>
</dbReference>
<dbReference type="RefSeq" id="WP_245764299.1">
    <property type="nucleotide sequence ID" value="NZ_FPAJ01000007.1"/>
</dbReference>
<dbReference type="Pfam" id="PF00072">
    <property type="entry name" value="Response_reg"/>
    <property type="match status" value="1"/>
</dbReference>
<evidence type="ECO:0000256" key="3">
    <source>
        <dbReference type="ARBA" id="ARBA00012438"/>
    </source>
</evidence>
<keyword evidence="20" id="KW-1185">Reference proteome</keyword>
<dbReference type="PANTHER" id="PTHR43047">
    <property type="entry name" value="TWO-COMPONENT HISTIDINE PROTEIN KINASE"/>
    <property type="match status" value="1"/>
</dbReference>
<dbReference type="InterPro" id="IPR000014">
    <property type="entry name" value="PAS"/>
</dbReference>
<evidence type="ECO:0000256" key="12">
    <source>
        <dbReference type="ARBA" id="ARBA00023012"/>
    </source>
</evidence>
<feature type="transmembrane region" description="Helical" evidence="15">
    <location>
        <begin position="162"/>
        <end position="189"/>
    </location>
</feature>
<dbReference type="PROSITE" id="PS50110">
    <property type="entry name" value="RESPONSE_REGULATORY"/>
    <property type="match status" value="1"/>
</dbReference>
<dbReference type="InterPro" id="IPR005467">
    <property type="entry name" value="His_kinase_dom"/>
</dbReference>
<dbReference type="EMBL" id="FPAJ01000007">
    <property type="protein sequence ID" value="SFT13139.1"/>
    <property type="molecule type" value="Genomic_DNA"/>
</dbReference>
<protein>
    <recommendedName>
        <fullName evidence="3">histidine kinase</fullName>
        <ecNumber evidence="3">2.7.13.3</ecNumber>
    </recommendedName>
</protein>
<evidence type="ECO:0000259" key="18">
    <source>
        <dbReference type="PROSITE" id="PS50112"/>
    </source>
</evidence>
<dbReference type="Gene3D" id="3.30.565.10">
    <property type="entry name" value="Histidine kinase-like ATPase, C-terminal domain"/>
    <property type="match status" value="1"/>
</dbReference>
<evidence type="ECO:0000256" key="15">
    <source>
        <dbReference type="SAM" id="Phobius"/>
    </source>
</evidence>
<dbReference type="Gene3D" id="1.20.120.160">
    <property type="entry name" value="HPT domain"/>
    <property type="match status" value="1"/>
</dbReference>
<keyword evidence="7" id="KW-0808">Transferase</keyword>
<evidence type="ECO:0000256" key="4">
    <source>
        <dbReference type="ARBA" id="ARBA00022475"/>
    </source>
</evidence>
<comment type="catalytic activity">
    <reaction evidence="1">
        <text>ATP + protein L-histidine = ADP + protein N-phospho-L-histidine.</text>
        <dbReference type="EC" id="2.7.13.3"/>
    </reaction>
</comment>
<dbReference type="SMART" id="SM00091">
    <property type="entry name" value="PAS"/>
    <property type="match status" value="1"/>
</dbReference>
<dbReference type="SMART" id="SM00387">
    <property type="entry name" value="HATPase_c"/>
    <property type="match status" value="1"/>
</dbReference>
<dbReference type="Gene3D" id="3.30.450.20">
    <property type="entry name" value="PAS domain"/>
    <property type="match status" value="1"/>
</dbReference>
<evidence type="ECO:0000256" key="8">
    <source>
        <dbReference type="ARBA" id="ARBA00022692"/>
    </source>
</evidence>
<keyword evidence="10" id="KW-0067">ATP-binding</keyword>
<keyword evidence="12" id="KW-0902">Two-component regulatory system</keyword>
<comment type="subcellular location">
    <subcellularLocation>
        <location evidence="2">Cell inner membrane</location>
        <topology evidence="2">Multi-pass membrane protein</topology>
    </subcellularLocation>
</comment>
<dbReference type="InterPro" id="IPR003661">
    <property type="entry name" value="HisK_dim/P_dom"/>
</dbReference>
<evidence type="ECO:0000313" key="19">
    <source>
        <dbReference type="EMBL" id="SFT13139.1"/>
    </source>
</evidence>
<keyword evidence="11 15" id="KW-1133">Transmembrane helix</keyword>
<keyword evidence="13 15" id="KW-0472">Membrane</keyword>
<evidence type="ECO:0000313" key="20">
    <source>
        <dbReference type="Proteomes" id="UP000199239"/>
    </source>
</evidence>
<dbReference type="PROSITE" id="PS50112">
    <property type="entry name" value="PAS"/>
    <property type="match status" value="1"/>
</dbReference>
<dbReference type="AlphaFoldDB" id="A0A1I6VHL0"/>
<feature type="domain" description="Response regulatory" evidence="17">
    <location>
        <begin position="593"/>
        <end position="710"/>
    </location>
</feature>
<evidence type="ECO:0000256" key="11">
    <source>
        <dbReference type="ARBA" id="ARBA00022989"/>
    </source>
</evidence>
<dbReference type="Pfam" id="PF02518">
    <property type="entry name" value="HATPase_c"/>
    <property type="match status" value="1"/>
</dbReference>
<evidence type="ECO:0000256" key="2">
    <source>
        <dbReference type="ARBA" id="ARBA00004429"/>
    </source>
</evidence>
<dbReference type="InterPro" id="IPR036641">
    <property type="entry name" value="HPT_dom_sf"/>
</dbReference>
<evidence type="ECO:0000256" key="9">
    <source>
        <dbReference type="ARBA" id="ARBA00022777"/>
    </source>
</evidence>
<dbReference type="SMART" id="SM00448">
    <property type="entry name" value="REC"/>
    <property type="match status" value="1"/>
</dbReference>
<dbReference type="InterPro" id="IPR003594">
    <property type="entry name" value="HATPase_dom"/>
</dbReference>
<sequence length="841" mass="92661">MLSVLLGAIGIVSIIFLAIHVARDLRLLNSASSDNVQWTLSQAEVEFVEFQLHLATLDAADPADIKMLRRDFDIFYSRIRTLSQSSLYADLRKQFEFFDSLTNVERFLDQTVDEIDADDAGLVAALPDMRERADDIRKSVRRMSNSGLNFFARDSDLRRNSVAVTLMQMAFGVTALLVALLLLSLYLGVLNRQNIRRRSEVIEASKRMKVVTSTALDAVIVANAEGYILDFNTAAEQIFGYTAQEALGKELGTMIVPDQYREAHEAGMQRMRDQGERRVVGKGRIKLEAKRKSGDSFPVELAVQSATTSEGEIYIAFLRDISTQVEAERELVMARDRAMAGEKAKTDFLATMSHEIRTPLNGLLGNLTLLSETKLSAKQSRYIKNMDTSGKLLMSHISDVLDITKYDAGKLRLRPIEMDISLLLQDIVDNQSGAASANGTTLEWSWITAPVNWIRADRDRIQHILMNVIGNAVKFTHDGQVVIQVETNQQAGQAPELQITISDSGIGMTEELQKQIFDDFMTGDSSYDREVGGTGLGLGIAQRFVKALGGRIDVASNVGQGSTFSIRFPIEPIDAPDLKIAQRKPVAQASGCAILLVEDNEINRVVAREMLTAAGHLVTEAHNGSEAVEIAQDIRFDLILMDISMPILDGRGATRAIRAGQGMSANTPIVALTANAMAEEQETFLSDGMNDILTKPLVRKDLLTVIAKYVQSNEAQANPPETASAPVATRYLDELRDTLGVDQLQSLLDRYTQEVERTISAFSDPAQRNLPEIAALAHRLAGSSASMGAMEMRAGFLAIETSAKADDQVRTDEWIAGLPAIWARTRPLLQAERRTAPRTRQ</sequence>
<name>A0A1I6VHL0_9RHOB</name>
<evidence type="ECO:0000256" key="7">
    <source>
        <dbReference type="ARBA" id="ARBA00022679"/>
    </source>
</evidence>
<gene>
    <name evidence="19" type="ORF">SAMN04488040_3311</name>
</gene>
<dbReference type="Gene3D" id="3.40.50.2300">
    <property type="match status" value="1"/>
</dbReference>
<keyword evidence="8 15" id="KW-0812">Transmembrane</keyword>
<dbReference type="SUPFAM" id="SSF55785">
    <property type="entry name" value="PYP-like sensor domain (PAS domain)"/>
    <property type="match status" value="1"/>
</dbReference>
<dbReference type="EC" id="2.7.13.3" evidence="3"/>
<dbReference type="PRINTS" id="PR00344">
    <property type="entry name" value="BCTRLSENSOR"/>
</dbReference>
<dbReference type="CDD" id="cd16922">
    <property type="entry name" value="HATPase_EvgS-ArcB-TorS-like"/>
    <property type="match status" value="1"/>
</dbReference>
<keyword evidence="9 19" id="KW-0418">Kinase</keyword>
<evidence type="ECO:0000256" key="6">
    <source>
        <dbReference type="ARBA" id="ARBA00022553"/>
    </source>
</evidence>
<evidence type="ECO:0000259" key="16">
    <source>
        <dbReference type="PROSITE" id="PS50109"/>
    </source>
</evidence>
<organism evidence="19 20">
    <name type="scientific">Sulfitobacter marinus</name>
    <dbReference type="NCBI Taxonomy" id="394264"/>
    <lineage>
        <taxon>Bacteria</taxon>
        <taxon>Pseudomonadati</taxon>
        <taxon>Pseudomonadota</taxon>
        <taxon>Alphaproteobacteria</taxon>
        <taxon>Rhodobacterales</taxon>
        <taxon>Roseobacteraceae</taxon>
        <taxon>Sulfitobacter</taxon>
    </lineage>
</organism>
<keyword evidence="5" id="KW-0997">Cell inner membrane</keyword>
<dbReference type="SUPFAM" id="SSF55874">
    <property type="entry name" value="ATPase domain of HSP90 chaperone/DNA topoisomerase II/histidine kinase"/>
    <property type="match status" value="1"/>
</dbReference>
<dbReference type="InterPro" id="IPR036097">
    <property type="entry name" value="HisK_dim/P_sf"/>
</dbReference>
<dbReference type="STRING" id="394264.SAMN04488040_3311"/>
<dbReference type="CDD" id="cd00082">
    <property type="entry name" value="HisKA"/>
    <property type="match status" value="1"/>
</dbReference>
<dbReference type="GO" id="GO:0006355">
    <property type="term" value="P:regulation of DNA-templated transcription"/>
    <property type="evidence" value="ECO:0007669"/>
    <property type="project" value="InterPro"/>
</dbReference>
<reference evidence="20" key="1">
    <citation type="submission" date="2016-10" db="EMBL/GenBank/DDBJ databases">
        <authorList>
            <person name="Varghese N."/>
            <person name="Submissions S."/>
        </authorList>
    </citation>
    <scope>NUCLEOTIDE SEQUENCE [LARGE SCALE GENOMIC DNA]</scope>
    <source>
        <strain evidence="20">DSM 23422</strain>
    </source>
</reference>
<evidence type="ECO:0000256" key="10">
    <source>
        <dbReference type="ARBA" id="ARBA00022840"/>
    </source>
</evidence>